<dbReference type="PANTHER" id="PTHR35043:SF7">
    <property type="entry name" value="TRANSCRIPTION FACTOR DOMAIN-CONTAINING PROTEIN"/>
    <property type="match status" value="1"/>
</dbReference>
<accession>A0A8H5H3Z6</accession>
<protein>
    <submittedName>
        <fullName evidence="2">Uncharacterized protein</fullName>
    </submittedName>
</protein>
<keyword evidence="1" id="KW-0472">Membrane</keyword>
<evidence type="ECO:0000256" key="1">
    <source>
        <dbReference type="SAM" id="Phobius"/>
    </source>
</evidence>
<dbReference type="Proteomes" id="UP000518752">
    <property type="component" value="Unassembled WGS sequence"/>
</dbReference>
<comment type="caution">
    <text evidence="2">The sequence shown here is derived from an EMBL/GenBank/DDBJ whole genome shotgun (WGS) entry which is preliminary data.</text>
</comment>
<organism evidence="2 3">
    <name type="scientific">Collybiopsis confluens</name>
    <dbReference type="NCBI Taxonomy" id="2823264"/>
    <lineage>
        <taxon>Eukaryota</taxon>
        <taxon>Fungi</taxon>
        <taxon>Dikarya</taxon>
        <taxon>Basidiomycota</taxon>
        <taxon>Agaricomycotina</taxon>
        <taxon>Agaricomycetes</taxon>
        <taxon>Agaricomycetidae</taxon>
        <taxon>Agaricales</taxon>
        <taxon>Marasmiineae</taxon>
        <taxon>Omphalotaceae</taxon>
        <taxon>Collybiopsis</taxon>
    </lineage>
</organism>
<proteinExistence type="predicted"/>
<dbReference type="PANTHER" id="PTHR35043">
    <property type="entry name" value="TRANSCRIPTION FACTOR DOMAIN-CONTAINING PROTEIN"/>
    <property type="match status" value="1"/>
</dbReference>
<dbReference type="OrthoDB" id="9451547at2759"/>
<dbReference type="AlphaFoldDB" id="A0A8H5H3Z6"/>
<name>A0A8H5H3Z6_9AGAR</name>
<sequence>MFGKLTSVIARAPSLGAAYITIQREFIFPTPRDPTDVDVHIDHVPIVYAGVTHQSYQSDDIEHFERRFKSFRYLWAVLRPIVLPTILEMFIGTVFGSIHCAAWTFHFPSRLEQILWRTMSLCITVIPMAIMIVQVMCLVFLLVSSTVGFRYELTLNLIVLSLRPLNYFLSPVYVVARMITLAMAVVLLRELPDGAFQEVQWTLYIPHV</sequence>
<dbReference type="EMBL" id="JAACJN010000091">
    <property type="protein sequence ID" value="KAF5376332.1"/>
    <property type="molecule type" value="Genomic_DNA"/>
</dbReference>
<evidence type="ECO:0000313" key="3">
    <source>
        <dbReference type="Proteomes" id="UP000518752"/>
    </source>
</evidence>
<evidence type="ECO:0000313" key="2">
    <source>
        <dbReference type="EMBL" id="KAF5376332.1"/>
    </source>
</evidence>
<gene>
    <name evidence="2" type="ORF">D9757_008628</name>
</gene>
<reference evidence="2 3" key="1">
    <citation type="journal article" date="2020" name="ISME J.">
        <title>Uncovering the hidden diversity of litter-decomposition mechanisms in mushroom-forming fungi.</title>
        <authorList>
            <person name="Floudas D."/>
            <person name="Bentzer J."/>
            <person name="Ahren D."/>
            <person name="Johansson T."/>
            <person name="Persson P."/>
            <person name="Tunlid A."/>
        </authorList>
    </citation>
    <scope>NUCLEOTIDE SEQUENCE [LARGE SCALE GENOMIC DNA]</scope>
    <source>
        <strain evidence="2 3">CBS 406.79</strain>
    </source>
</reference>
<keyword evidence="1" id="KW-0812">Transmembrane</keyword>
<feature type="transmembrane region" description="Helical" evidence="1">
    <location>
        <begin position="114"/>
        <end position="147"/>
    </location>
</feature>
<feature type="transmembrane region" description="Helical" evidence="1">
    <location>
        <begin position="167"/>
        <end position="188"/>
    </location>
</feature>
<keyword evidence="3" id="KW-1185">Reference proteome</keyword>
<keyword evidence="1" id="KW-1133">Transmembrane helix</keyword>
<feature type="transmembrane region" description="Helical" evidence="1">
    <location>
        <begin position="81"/>
        <end position="102"/>
    </location>
</feature>